<dbReference type="GO" id="GO:0046872">
    <property type="term" value="F:metal ion binding"/>
    <property type="evidence" value="ECO:0007669"/>
    <property type="project" value="UniProtKB-KW"/>
</dbReference>
<comment type="subcellular location">
    <subcellularLocation>
        <location evidence="1">Cell membrane</location>
        <topology evidence="1">Multi-pass membrane protein</topology>
    </subcellularLocation>
</comment>
<feature type="binding site" evidence="7">
    <location>
        <position position="200"/>
    </location>
    <ligand>
        <name>Zn(2+)</name>
        <dbReference type="ChEBI" id="CHEBI:29105"/>
    </ligand>
</feature>
<dbReference type="EMBL" id="CP034413">
    <property type="protein sequence ID" value="QCI60645.1"/>
    <property type="molecule type" value="Genomic_DNA"/>
</dbReference>
<keyword evidence="7" id="KW-0479">Metal-binding</keyword>
<feature type="binding site" evidence="7">
    <location>
        <position position="196"/>
    </location>
    <ligand>
        <name>Zn(2+)</name>
        <dbReference type="ChEBI" id="CHEBI:29105"/>
    </ligand>
</feature>
<dbReference type="GO" id="GO:0005886">
    <property type="term" value="C:plasma membrane"/>
    <property type="evidence" value="ECO:0007669"/>
    <property type="project" value="UniProtKB-SubCell"/>
</dbReference>
<name>A0A4D7AS41_9FIRM</name>
<dbReference type="RefSeq" id="WP_021747810.1">
    <property type="nucleotide sequence ID" value="NZ_CAUWCU010000004.1"/>
</dbReference>
<feature type="transmembrane region" description="Helical" evidence="8">
    <location>
        <begin position="45"/>
        <end position="68"/>
    </location>
</feature>
<feature type="transmembrane region" description="Helical" evidence="8">
    <location>
        <begin position="166"/>
        <end position="184"/>
    </location>
</feature>
<evidence type="ECO:0000256" key="1">
    <source>
        <dbReference type="ARBA" id="ARBA00004651"/>
    </source>
</evidence>
<organism evidence="9 10">
    <name type="scientific">Dysosmobacter welbionis</name>
    <dbReference type="NCBI Taxonomy" id="2093857"/>
    <lineage>
        <taxon>Bacteria</taxon>
        <taxon>Bacillati</taxon>
        <taxon>Bacillota</taxon>
        <taxon>Clostridia</taxon>
        <taxon>Eubacteriales</taxon>
        <taxon>Oscillospiraceae</taxon>
        <taxon>Dysosmobacter</taxon>
    </lineage>
</organism>
<feature type="transmembrane region" description="Helical" evidence="8">
    <location>
        <begin position="88"/>
        <end position="106"/>
    </location>
</feature>
<feature type="transmembrane region" description="Helical" evidence="8">
    <location>
        <begin position="113"/>
        <end position="131"/>
    </location>
</feature>
<evidence type="ECO:0000256" key="7">
    <source>
        <dbReference type="PIRSR" id="PIRSR604254-1"/>
    </source>
</evidence>
<evidence type="ECO:0000256" key="3">
    <source>
        <dbReference type="ARBA" id="ARBA00022475"/>
    </source>
</evidence>
<keyword evidence="10" id="KW-1185">Reference proteome</keyword>
<feature type="binding site" evidence="7">
    <location>
        <position position="66"/>
    </location>
    <ligand>
        <name>Zn(2+)</name>
        <dbReference type="ChEBI" id="CHEBI:29105"/>
    </ligand>
</feature>
<protein>
    <submittedName>
        <fullName evidence="9">Hemolysin III family protein</fullName>
    </submittedName>
</protein>
<keyword evidence="5 8" id="KW-1133">Transmembrane helix</keyword>
<keyword evidence="6 8" id="KW-0472">Membrane</keyword>
<proteinExistence type="inferred from homology"/>
<accession>A0A4D7AS41</accession>
<keyword evidence="4 8" id="KW-0812">Transmembrane</keyword>
<evidence type="ECO:0000313" key="9">
    <source>
        <dbReference type="EMBL" id="QCI60645.1"/>
    </source>
</evidence>
<comment type="similarity">
    <text evidence="2">Belongs to the UPF0073 (Hly-III) family.</text>
</comment>
<dbReference type="PANTHER" id="PTHR20855:SF3">
    <property type="entry name" value="LD03007P"/>
    <property type="match status" value="1"/>
</dbReference>
<dbReference type="Pfam" id="PF03006">
    <property type="entry name" value="HlyIII"/>
    <property type="match status" value="1"/>
</dbReference>
<evidence type="ECO:0000256" key="6">
    <source>
        <dbReference type="ARBA" id="ARBA00023136"/>
    </source>
</evidence>
<keyword evidence="3" id="KW-1003">Cell membrane</keyword>
<evidence type="ECO:0000256" key="5">
    <source>
        <dbReference type="ARBA" id="ARBA00022989"/>
    </source>
</evidence>
<gene>
    <name evidence="9" type="ORF">EIO64_16735</name>
</gene>
<evidence type="ECO:0000256" key="2">
    <source>
        <dbReference type="ARBA" id="ARBA00008488"/>
    </source>
</evidence>
<feature type="transmembrane region" description="Helical" evidence="8">
    <location>
        <begin position="137"/>
        <end position="154"/>
    </location>
</feature>
<dbReference type="PANTHER" id="PTHR20855">
    <property type="entry name" value="ADIPOR/PROGESTIN RECEPTOR-RELATED"/>
    <property type="match status" value="1"/>
</dbReference>
<evidence type="ECO:0000256" key="4">
    <source>
        <dbReference type="ARBA" id="ARBA00022692"/>
    </source>
</evidence>
<feature type="transmembrane region" description="Helical" evidence="8">
    <location>
        <begin position="199"/>
        <end position="218"/>
    </location>
</feature>
<feature type="transmembrane region" description="Helical" evidence="8">
    <location>
        <begin position="16"/>
        <end position="33"/>
    </location>
</feature>
<dbReference type="InterPro" id="IPR005744">
    <property type="entry name" value="Hy-lIII"/>
</dbReference>
<reference evidence="10" key="1">
    <citation type="submission" date="2018-12" db="EMBL/GenBank/DDBJ databases">
        <title>Dusodibacter welbiota gen. nov., sp. nov., isolated from human faeces and emended description of the Oscillibacter genus.</title>
        <authorList>
            <person name="Le Roy T."/>
            <person name="Van der Smissen P."/>
            <person name="Delzenne N."/>
            <person name="Muccioli G."/>
            <person name="Collet J.F."/>
            <person name="Cani P.D."/>
        </authorList>
    </citation>
    <scope>NUCLEOTIDE SEQUENCE [LARGE SCALE GENOMIC DNA]</scope>
    <source>
        <strain evidence="10">J115</strain>
    </source>
</reference>
<sequence length="219" mass="23666">MRKLFAKAQDPISCETHALGAVAALGGGLLYLLRGVWTDAAIPAVAAALCFCLSMAALYAASAIYHYYPGTAASGGVKRVLRKMDHSMIYVLIAGSYTPFCVVLLPQPRGTQFCLILWGVALAGVLAKMLWINAPRMLSTAVYLIMGWSVVFVAKDFTALGQPCLTLVALGGICYSVGAVFYAVKKPNISAEWTFHELFHLLILAGSFFHYLAVYLYVL</sequence>
<keyword evidence="7" id="KW-0862">Zinc</keyword>
<dbReference type="NCBIfam" id="TIGR01065">
    <property type="entry name" value="hlyIII"/>
    <property type="match status" value="1"/>
</dbReference>
<dbReference type="InterPro" id="IPR004254">
    <property type="entry name" value="AdipoR/HlyIII-related"/>
</dbReference>
<dbReference type="AlphaFoldDB" id="A0A4D7AS41"/>
<dbReference type="KEGG" id="obj:EIO64_16735"/>
<dbReference type="GO" id="GO:0140911">
    <property type="term" value="F:pore-forming activity"/>
    <property type="evidence" value="ECO:0007669"/>
    <property type="project" value="InterPro"/>
</dbReference>
<dbReference type="GeneID" id="89520868"/>
<evidence type="ECO:0000313" key="10">
    <source>
        <dbReference type="Proteomes" id="UP000298642"/>
    </source>
</evidence>
<evidence type="ECO:0000256" key="8">
    <source>
        <dbReference type="SAM" id="Phobius"/>
    </source>
</evidence>
<dbReference type="Proteomes" id="UP000298642">
    <property type="component" value="Chromosome"/>
</dbReference>